<evidence type="ECO:0000313" key="1">
    <source>
        <dbReference type="EMBL" id="GJE89600.1"/>
    </source>
</evidence>
<evidence type="ECO:0000313" key="2">
    <source>
        <dbReference type="Proteomes" id="UP000703269"/>
    </source>
</evidence>
<protein>
    <submittedName>
        <fullName evidence="1">Uncharacterized protein</fullName>
    </submittedName>
</protein>
<keyword evidence="2" id="KW-1185">Reference proteome</keyword>
<accession>A0A9P3G836</accession>
<comment type="caution">
    <text evidence="1">The sequence shown here is derived from an EMBL/GenBank/DDBJ whole genome shotgun (WGS) entry which is preliminary data.</text>
</comment>
<gene>
    <name evidence="1" type="ORF">PsYK624_057040</name>
</gene>
<dbReference type="AlphaFoldDB" id="A0A9P3G836"/>
<dbReference type="Proteomes" id="UP000703269">
    <property type="component" value="Unassembled WGS sequence"/>
</dbReference>
<organism evidence="1 2">
    <name type="scientific">Phanerochaete sordida</name>
    <dbReference type="NCBI Taxonomy" id="48140"/>
    <lineage>
        <taxon>Eukaryota</taxon>
        <taxon>Fungi</taxon>
        <taxon>Dikarya</taxon>
        <taxon>Basidiomycota</taxon>
        <taxon>Agaricomycotina</taxon>
        <taxon>Agaricomycetes</taxon>
        <taxon>Polyporales</taxon>
        <taxon>Phanerochaetaceae</taxon>
        <taxon>Phanerochaete</taxon>
    </lineage>
</organism>
<dbReference type="EMBL" id="BPQB01000013">
    <property type="protein sequence ID" value="GJE89600.1"/>
    <property type="molecule type" value="Genomic_DNA"/>
</dbReference>
<name>A0A9P3G836_9APHY</name>
<sequence>MTLAAGAGSVLCGVRREVFGVHAGQWNRVCAERELSTAPLPVIYCAILNKEGTRPQEANRVDLADVARTCSAIYRPETDMACSG</sequence>
<reference evidence="1 2" key="1">
    <citation type="submission" date="2021-08" db="EMBL/GenBank/DDBJ databases">
        <title>Draft Genome Sequence of Phanerochaete sordida strain YK-624.</title>
        <authorList>
            <person name="Mori T."/>
            <person name="Dohra H."/>
            <person name="Suzuki T."/>
            <person name="Kawagishi H."/>
            <person name="Hirai H."/>
        </authorList>
    </citation>
    <scope>NUCLEOTIDE SEQUENCE [LARGE SCALE GENOMIC DNA]</scope>
    <source>
        <strain evidence="1 2">YK-624</strain>
    </source>
</reference>
<proteinExistence type="predicted"/>